<evidence type="ECO:0000313" key="2">
    <source>
        <dbReference type="Proteomes" id="UP000887566"/>
    </source>
</evidence>
<dbReference type="AlphaFoldDB" id="A0A914VEY2"/>
<feature type="transmembrane region" description="Helical" evidence="1">
    <location>
        <begin position="6"/>
        <end position="26"/>
    </location>
</feature>
<reference evidence="3" key="1">
    <citation type="submission" date="2022-11" db="UniProtKB">
        <authorList>
            <consortium name="WormBaseParasite"/>
        </authorList>
    </citation>
    <scope>IDENTIFICATION</scope>
</reference>
<protein>
    <submittedName>
        <fullName evidence="3">ATP synthase F0 subunit 8</fullName>
    </submittedName>
</protein>
<keyword evidence="1" id="KW-0472">Membrane</keyword>
<keyword evidence="2" id="KW-1185">Reference proteome</keyword>
<evidence type="ECO:0000313" key="3">
    <source>
        <dbReference type="WBParaSite" id="PSAMB.scaffold18739size894.g37670.t1"/>
    </source>
</evidence>
<proteinExistence type="predicted"/>
<keyword evidence="1" id="KW-1133">Transmembrane helix</keyword>
<evidence type="ECO:0000256" key="1">
    <source>
        <dbReference type="SAM" id="Phobius"/>
    </source>
</evidence>
<name>A0A914VEY2_9BILA</name>
<dbReference type="WBParaSite" id="PSAMB.scaffold18739size894.g37670.t1">
    <property type="protein sequence ID" value="PSAMB.scaffold18739size894.g37670.t1"/>
    <property type="gene ID" value="PSAMB.scaffold18739size894.g37670"/>
</dbReference>
<accession>A0A914VEY2</accession>
<dbReference type="Proteomes" id="UP000887566">
    <property type="component" value="Unplaced"/>
</dbReference>
<keyword evidence="1" id="KW-0812">Transmembrane</keyword>
<sequence length="71" mass="8003">MPELLMYIVCNTIVALIAYFWWNIFVVGRDFSSLPRVCKITTTAVKAGDTSETDSTTINLPTNSAYLKKRL</sequence>
<organism evidence="2 3">
    <name type="scientific">Plectus sambesii</name>
    <dbReference type="NCBI Taxonomy" id="2011161"/>
    <lineage>
        <taxon>Eukaryota</taxon>
        <taxon>Metazoa</taxon>
        <taxon>Ecdysozoa</taxon>
        <taxon>Nematoda</taxon>
        <taxon>Chromadorea</taxon>
        <taxon>Plectida</taxon>
        <taxon>Plectina</taxon>
        <taxon>Plectoidea</taxon>
        <taxon>Plectidae</taxon>
        <taxon>Plectus</taxon>
    </lineage>
</organism>